<organism evidence="2 3">
    <name type="scientific">Deinococcus xinjiangensis</name>
    <dbReference type="NCBI Taxonomy" id="457454"/>
    <lineage>
        <taxon>Bacteria</taxon>
        <taxon>Thermotogati</taxon>
        <taxon>Deinococcota</taxon>
        <taxon>Deinococci</taxon>
        <taxon>Deinococcales</taxon>
        <taxon>Deinococcaceae</taxon>
        <taxon>Deinococcus</taxon>
    </lineage>
</organism>
<dbReference type="EMBL" id="BAABRN010000107">
    <property type="protein sequence ID" value="GAA5504318.1"/>
    <property type="molecule type" value="Genomic_DNA"/>
</dbReference>
<accession>A0ABP9VJN8</accession>
<sequence>MSLVMLTVIFGYMDIASRWIDLWHQVQHAYQIKHGRELDLIDYLSGCLPKTSCRQAYAKVSGFGNWTLILLHTNFIMGLIFLAVSRFWKPERWYRRQARVASARMIDWYEKSNTRPKGGNDKIQEFYNAKRN</sequence>
<dbReference type="RefSeq" id="WP_353544279.1">
    <property type="nucleotide sequence ID" value="NZ_BAABRN010000107.1"/>
</dbReference>
<protein>
    <submittedName>
        <fullName evidence="2">Uncharacterized protein</fullName>
    </submittedName>
</protein>
<keyword evidence="1" id="KW-1133">Transmembrane helix</keyword>
<evidence type="ECO:0000313" key="3">
    <source>
        <dbReference type="Proteomes" id="UP001458946"/>
    </source>
</evidence>
<evidence type="ECO:0000313" key="2">
    <source>
        <dbReference type="EMBL" id="GAA5504318.1"/>
    </source>
</evidence>
<keyword evidence="1" id="KW-0472">Membrane</keyword>
<keyword evidence="1" id="KW-0812">Transmembrane</keyword>
<proteinExistence type="predicted"/>
<comment type="caution">
    <text evidence="2">The sequence shown here is derived from an EMBL/GenBank/DDBJ whole genome shotgun (WGS) entry which is preliminary data.</text>
</comment>
<dbReference type="Proteomes" id="UP001458946">
    <property type="component" value="Unassembled WGS sequence"/>
</dbReference>
<reference evidence="2 3" key="1">
    <citation type="submission" date="2024-02" db="EMBL/GenBank/DDBJ databases">
        <title>Deinococcus xinjiangensis NBRC 107630.</title>
        <authorList>
            <person name="Ichikawa N."/>
            <person name="Katano-Makiyama Y."/>
            <person name="Hidaka K."/>
        </authorList>
    </citation>
    <scope>NUCLEOTIDE SEQUENCE [LARGE SCALE GENOMIC DNA]</scope>
    <source>
        <strain evidence="2 3">NBRC 107630</strain>
    </source>
</reference>
<gene>
    <name evidence="2" type="ORF">Dxin01_04088</name>
</gene>
<name>A0ABP9VJN8_9DEIO</name>
<evidence type="ECO:0000256" key="1">
    <source>
        <dbReference type="SAM" id="Phobius"/>
    </source>
</evidence>
<keyword evidence="3" id="KW-1185">Reference proteome</keyword>
<feature type="transmembrane region" description="Helical" evidence="1">
    <location>
        <begin position="66"/>
        <end position="88"/>
    </location>
</feature>